<keyword evidence="3" id="KW-0812">Transmembrane</keyword>
<dbReference type="SUPFAM" id="SSF48452">
    <property type="entry name" value="TPR-like"/>
    <property type="match status" value="2"/>
</dbReference>
<dbReference type="Pfam" id="PF12833">
    <property type="entry name" value="HTH_18"/>
    <property type="match status" value="1"/>
</dbReference>
<dbReference type="Gene3D" id="1.10.10.60">
    <property type="entry name" value="Homeodomain-like"/>
    <property type="match status" value="2"/>
</dbReference>
<keyword evidence="3" id="KW-1133">Transmembrane helix</keyword>
<dbReference type="PROSITE" id="PS01124">
    <property type="entry name" value="HTH_ARAC_FAMILY_2"/>
    <property type="match status" value="1"/>
</dbReference>
<proteinExistence type="predicted"/>
<accession>A0ABY1QY08</accession>
<evidence type="ECO:0000256" key="3">
    <source>
        <dbReference type="SAM" id="Phobius"/>
    </source>
</evidence>
<comment type="caution">
    <text evidence="5">The sequence shown here is derived from an EMBL/GenBank/DDBJ whole genome shotgun (WGS) entry which is preliminary data.</text>
</comment>
<dbReference type="PANTHER" id="PTHR43280:SF29">
    <property type="entry name" value="ARAC-FAMILY TRANSCRIPTIONAL REGULATOR"/>
    <property type="match status" value="1"/>
</dbReference>
<reference evidence="5 6" key="1">
    <citation type="submission" date="2017-05" db="EMBL/GenBank/DDBJ databases">
        <authorList>
            <person name="Varghese N."/>
            <person name="Submissions S."/>
        </authorList>
    </citation>
    <scope>NUCLEOTIDE SEQUENCE [LARGE SCALE GENOMIC DNA]</scope>
    <source>
        <strain evidence="5 6">DSM 18015</strain>
    </source>
</reference>
<dbReference type="PROSITE" id="PS50005">
    <property type="entry name" value="TPR"/>
    <property type="match status" value="1"/>
</dbReference>
<dbReference type="InterPro" id="IPR019734">
    <property type="entry name" value="TPR_rpt"/>
</dbReference>
<feature type="transmembrane region" description="Helical" evidence="3">
    <location>
        <begin position="381"/>
        <end position="401"/>
    </location>
</feature>
<protein>
    <submittedName>
        <fullName evidence="5">AraC-type DNA-binding protein</fullName>
    </submittedName>
</protein>
<dbReference type="EMBL" id="FXUO01000001">
    <property type="protein sequence ID" value="SMP86485.1"/>
    <property type="molecule type" value="Genomic_DNA"/>
</dbReference>
<keyword evidence="3" id="KW-0472">Membrane</keyword>
<feature type="domain" description="HTH araC/xylS-type" evidence="4">
    <location>
        <begin position="447"/>
        <end position="559"/>
    </location>
</feature>
<dbReference type="InterPro" id="IPR018060">
    <property type="entry name" value="HTH_AraC"/>
</dbReference>
<evidence type="ECO:0000256" key="1">
    <source>
        <dbReference type="ARBA" id="ARBA00023125"/>
    </source>
</evidence>
<name>A0ABY1QY08_9FLAO</name>
<keyword evidence="2" id="KW-0802">TPR repeat</keyword>
<evidence type="ECO:0000256" key="2">
    <source>
        <dbReference type="PROSITE-ProRule" id="PRU00339"/>
    </source>
</evidence>
<sequence>MKKIYFITAILFFNLYFSQHKKYSDYYNIKKNYENYPENDSRAFVFLDQYIKLAKQKKDYDRLAQGYEDAVFYSASSVDKLKYADSTVYAALLSKNNDIISDAYLGKGIIYYFNYKKYKPALDEYLKAYEYSENSTNDYLKNEILYHLGVVKCYLGYYDSALAHFQKANDYFYQKLQEKAHPNIIFNNKKGYYNSLHRIIVCYRNLKSYNAADSLITKGLAQTQNNPDFQQEYGYFLKEKGIEQLRKNDVKNALNSLQKSIKPINHINDFAWSTVNYFYIGKSYLALENSHEAIQYFQKVDSVFQEHNFILPELRENYEQLIHYYKDQKDNSKELYYTKQLLKADRIISKDFAYLSSTIHKDYDTRTLQEEKERLERTTSWGKWIIIGLIFLALLLVAIIAEKLRNEKNIKINYKILEDKILNNLYTPSHEKFDSKPNEDEKCNLNEELVGQILSKLKSFEDKCGFIENGLTINKLAHKLHTNSNYLSQIINEYKGVNFNRYLSELRIRYITNKLYNDKIYLTYKIETLAEKCGIASRTNFSNLFREINGMRPTDFIKKRQKDIKTGCQNFPVFGTV</sequence>
<keyword evidence="1 5" id="KW-0238">DNA-binding</keyword>
<evidence type="ECO:0000313" key="5">
    <source>
        <dbReference type="EMBL" id="SMP86485.1"/>
    </source>
</evidence>
<dbReference type="RefSeq" id="WP_283415101.1">
    <property type="nucleotide sequence ID" value="NZ_FXUO01000001.1"/>
</dbReference>
<organism evidence="5 6">
    <name type="scientific">Epilithonimonas pallida</name>
    <dbReference type="NCBI Taxonomy" id="373671"/>
    <lineage>
        <taxon>Bacteria</taxon>
        <taxon>Pseudomonadati</taxon>
        <taxon>Bacteroidota</taxon>
        <taxon>Flavobacteriia</taxon>
        <taxon>Flavobacteriales</taxon>
        <taxon>Weeksellaceae</taxon>
        <taxon>Chryseobacterium group</taxon>
        <taxon>Epilithonimonas</taxon>
    </lineage>
</organism>
<dbReference type="Proteomes" id="UP001158050">
    <property type="component" value="Unassembled WGS sequence"/>
</dbReference>
<feature type="repeat" description="TPR" evidence="2">
    <location>
        <begin position="274"/>
        <end position="307"/>
    </location>
</feature>
<evidence type="ECO:0000259" key="4">
    <source>
        <dbReference type="PROSITE" id="PS01124"/>
    </source>
</evidence>
<keyword evidence="6" id="KW-1185">Reference proteome</keyword>
<dbReference type="PANTHER" id="PTHR43280">
    <property type="entry name" value="ARAC-FAMILY TRANSCRIPTIONAL REGULATOR"/>
    <property type="match status" value="1"/>
</dbReference>
<dbReference type="SMART" id="SM00342">
    <property type="entry name" value="HTH_ARAC"/>
    <property type="match status" value="1"/>
</dbReference>
<evidence type="ECO:0000313" key="6">
    <source>
        <dbReference type="Proteomes" id="UP001158050"/>
    </source>
</evidence>
<gene>
    <name evidence="5" type="ORF">SAMN05421679_101153</name>
</gene>
<dbReference type="InterPro" id="IPR011990">
    <property type="entry name" value="TPR-like_helical_dom_sf"/>
</dbReference>
<dbReference type="Gene3D" id="1.25.40.10">
    <property type="entry name" value="Tetratricopeptide repeat domain"/>
    <property type="match status" value="2"/>
</dbReference>
<dbReference type="GO" id="GO:0003677">
    <property type="term" value="F:DNA binding"/>
    <property type="evidence" value="ECO:0007669"/>
    <property type="project" value="UniProtKB-KW"/>
</dbReference>